<evidence type="ECO:0000256" key="1">
    <source>
        <dbReference type="ARBA" id="ARBA00004196"/>
    </source>
</evidence>
<organism evidence="4 5">
    <name type="scientific">Sphingomonas psychrotolerans</name>
    <dbReference type="NCBI Taxonomy" id="1327635"/>
    <lineage>
        <taxon>Bacteria</taxon>
        <taxon>Pseudomonadati</taxon>
        <taxon>Pseudomonadota</taxon>
        <taxon>Alphaproteobacteria</taxon>
        <taxon>Sphingomonadales</taxon>
        <taxon>Sphingomonadaceae</taxon>
        <taxon>Sphingomonas</taxon>
    </lineage>
</organism>
<dbReference type="EMBL" id="CP024923">
    <property type="protein sequence ID" value="ATY33171.1"/>
    <property type="molecule type" value="Genomic_DNA"/>
</dbReference>
<feature type="domain" description="Heparinase II/III-like C-terminal" evidence="3">
    <location>
        <begin position="327"/>
        <end position="571"/>
    </location>
</feature>
<evidence type="ECO:0000313" key="4">
    <source>
        <dbReference type="EMBL" id="ATY33171.1"/>
    </source>
</evidence>
<name>A0A2K8MP47_9SPHN</name>
<evidence type="ECO:0000256" key="2">
    <source>
        <dbReference type="SAM" id="MobiDB-lite"/>
    </source>
</evidence>
<dbReference type="Gene3D" id="2.70.98.70">
    <property type="match status" value="1"/>
</dbReference>
<evidence type="ECO:0000259" key="3">
    <source>
        <dbReference type="Pfam" id="PF07940"/>
    </source>
</evidence>
<sequence>MKNSPPESGADGVDEGKRLIRTGGDRGLSLAERISERFQRLTWGTPLHAMRLRGRHPLKLIAVPDDPFFGDANRGNALLDGVLRFRGEDRAIEAIDFAAPDWSPAFGDYLQSFAWLRDLSSVTTRARGVPIAEEIMRRWLAAHSEKVSEPAWRADLWGRRILYWTAHAPLILSSTDLVYRSSVLHALARGARHLDRAADRVQPGAALIAAWSGVLVAGLAMPGGDPRRAYGENGLRRALEQSVFEDGGSVTRSPAAQIESIQFLTILGEAYAARRLEAPEFIDATRTRMVTALLGLCHGDKGLSSWQGSGPVPGDVIEQLVEATEVRTRPLKQAREWGYQRLSQGQSVLIMDVAPPPLARLVEGGCASTLAFELSDGPDRVVVNCGGARAAHAKVPAAMTEGLRTTAAHSTLVLSNSNSTAIHADGTLGRGVVEVELVRHETDTASRIEASHDGYVRRYGYLHRRVLAMSPDGRDVRGEDMLLPADRRKHKAPTVFVIRFHLHPQVEVTPTADGLAAILRTASGHLWQFRCKGGGLAIEDSVWVDARGRPLASQQLVVTGASPAGGANVSWLFHRAK</sequence>
<comment type="subcellular location">
    <subcellularLocation>
        <location evidence="1">Cell envelope</location>
    </subcellularLocation>
</comment>
<dbReference type="GO" id="GO:0030313">
    <property type="term" value="C:cell envelope"/>
    <property type="evidence" value="ECO:0007669"/>
    <property type="project" value="UniProtKB-SubCell"/>
</dbReference>
<dbReference type="GO" id="GO:0016829">
    <property type="term" value="F:lyase activity"/>
    <property type="evidence" value="ECO:0007669"/>
    <property type="project" value="InterPro"/>
</dbReference>
<dbReference type="Gene3D" id="1.50.10.100">
    <property type="entry name" value="Chondroitin AC/alginate lyase"/>
    <property type="match status" value="1"/>
</dbReference>
<protein>
    <submittedName>
        <fullName evidence="4">Heparinase</fullName>
    </submittedName>
</protein>
<feature type="region of interest" description="Disordered" evidence="2">
    <location>
        <begin position="1"/>
        <end position="20"/>
    </location>
</feature>
<dbReference type="KEGG" id="sphc:CVN68_15350"/>
<dbReference type="RefSeq" id="WP_100282975.1">
    <property type="nucleotide sequence ID" value="NZ_CP024923.1"/>
</dbReference>
<gene>
    <name evidence="4" type="ORF">CVN68_15350</name>
</gene>
<keyword evidence="5" id="KW-1185">Reference proteome</keyword>
<dbReference type="Pfam" id="PF07940">
    <property type="entry name" value="Hepar_II_III_C"/>
    <property type="match status" value="1"/>
</dbReference>
<evidence type="ECO:0000313" key="5">
    <source>
        <dbReference type="Proteomes" id="UP000229081"/>
    </source>
</evidence>
<reference evidence="4 5" key="1">
    <citation type="submission" date="2017-11" db="EMBL/GenBank/DDBJ databases">
        <title>Complete genome sequence of Sphingomonas sp. Strain Cra20, a psychrotolerant potential plant growth promoting rhizobacteria.</title>
        <authorList>
            <person name="Luo Y."/>
        </authorList>
    </citation>
    <scope>NUCLEOTIDE SEQUENCE [LARGE SCALE GENOMIC DNA]</scope>
    <source>
        <strain evidence="4 5">Cra20</strain>
    </source>
</reference>
<dbReference type="AlphaFoldDB" id="A0A2K8MP47"/>
<dbReference type="OrthoDB" id="9787373at2"/>
<proteinExistence type="predicted"/>
<dbReference type="InterPro" id="IPR012480">
    <property type="entry name" value="Hepar_II_III_C"/>
</dbReference>
<dbReference type="InterPro" id="IPR008929">
    <property type="entry name" value="Chondroitin_lyas"/>
</dbReference>
<dbReference type="Proteomes" id="UP000229081">
    <property type="component" value="Chromosome"/>
</dbReference>
<accession>A0A2K8MP47</accession>